<proteinExistence type="predicted"/>
<evidence type="ECO:0000313" key="2">
    <source>
        <dbReference type="Proteomes" id="UP000031830"/>
    </source>
</evidence>
<dbReference type="RefSeq" id="WP_158409408.1">
    <property type="nucleotide sequence ID" value="NZ_CP009440.1"/>
</dbReference>
<dbReference type="Proteomes" id="UP000031830">
    <property type="component" value="Chromosome"/>
</dbReference>
<gene>
    <name evidence="1" type="ORF">LA55_1613</name>
</gene>
<dbReference type="EMBL" id="CP009440">
    <property type="protein sequence ID" value="AJI53130.1"/>
    <property type="molecule type" value="Genomic_DNA"/>
</dbReference>
<dbReference type="KEGG" id="fpz:LA55_1613"/>
<dbReference type="AlphaFoldDB" id="A0A0B6CWA7"/>
<protein>
    <submittedName>
        <fullName evidence="1">Uncharacterized protein</fullName>
    </submittedName>
</protein>
<sequence length="310" mass="36251">MHHPKIILMKEYISLNELLDLYRDEGIKIHDIIKLIELAKLTFYVKENCNYIKSAFIPRDISQSSFQQDHDLDHYIFELYDEVQLLDKRIDYHRMDYNDQILLDKKEKIEKEIDELTSSQLRKKPLFWAKTSLGNEVLLCDCDLNFRVDQTIIELSNLNFSLQKEIMQVYEKDSTSGQDDLIYGITDREIDELVQEFIDNALDEILSIKYDELEEKYEKKVEGGDEPEKPVMPTLKDIGETDIASWLSNEGKFRDLLISPKGGKFNNKEAAIIASYMKEKLGLPDKTSAKQELSSRLVRVSPNNFKHKTK</sequence>
<name>A0A0B6CWA7_9GAMM</name>
<evidence type="ECO:0000313" key="1">
    <source>
        <dbReference type="EMBL" id="AJI53130.1"/>
    </source>
</evidence>
<reference evidence="1 2" key="1">
    <citation type="journal article" date="2015" name="Genome Announc.">
        <title>Genome sequencing of 18 francisella strains to aid in assay development and testing.</title>
        <authorList>
            <person name="Johnson S.L."/>
            <person name="Daligault H.E."/>
            <person name="Davenport K.W."/>
            <person name="Coyne S.R."/>
            <person name="Frey K.G."/>
            <person name="Koroleva G.I."/>
            <person name="Broomall S.M."/>
            <person name="Bishop-Lilly K.A."/>
            <person name="Bruce D.C."/>
            <person name="Chertkov O."/>
            <person name="Freitas T."/>
            <person name="Jaissle J."/>
            <person name="Ladner J.T."/>
            <person name="Rosenzweig C.N."/>
            <person name="Gibbons H.S."/>
            <person name="Palacios G.F."/>
            <person name="Redden C.L."/>
            <person name="Xu Y."/>
            <person name="Minogue T.D."/>
            <person name="Chain P.S."/>
        </authorList>
    </citation>
    <scope>NUCLEOTIDE SEQUENCE [LARGE SCALE GENOMIC DNA]</scope>
    <source>
        <strain evidence="1 2">GA01-2794</strain>
    </source>
</reference>
<organism evidence="1 2">
    <name type="scientific">Francisella philomiragia</name>
    <dbReference type="NCBI Taxonomy" id="28110"/>
    <lineage>
        <taxon>Bacteria</taxon>
        <taxon>Pseudomonadati</taxon>
        <taxon>Pseudomonadota</taxon>
        <taxon>Gammaproteobacteria</taxon>
        <taxon>Thiotrichales</taxon>
        <taxon>Francisellaceae</taxon>
        <taxon>Francisella</taxon>
    </lineage>
</organism>
<accession>A0A0B6CWA7</accession>